<keyword evidence="5" id="KW-0029">Amino-acid transport</keyword>
<dbReference type="EMBL" id="MDJW01000013">
    <property type="protein sequence ID" value="OUE18195.1"/>
    <property type="molecule type" value="Genomic_DNA"/>
</dbReference>
<keyword evidence="3" id="KW-1003">Cell membrane</keyword>
<feature type="transmembrane region" description="Helical" evidence="10">
    <location>
        <begin position="462"/>
        <end position="481"/>
    </location>
</feature>
<evidence type="ECO:0000256" key="6">
    <source>
        <dbReference type="ARBA" id="ARBA00022989"/>
    </source>
</evidence>
<dbReference type="AlphaFoldDB" id="A0A251Y1Q8"/>
<reference evidence="12 13" key="1">
    <citation type="submission" date="2016-08" db="EMBL/GenBank/DDBJ databases">
        <title>Genome sequence of Clavibacter michiganensis spp strain CFBP7494.</title>
        <authorList>
            <person name="Thapa S.P."/>
            <person name="Coaker G."/>
            <person name="Jacques M.-A."/>
        </authorList>
    </citation>
    <scope>NUCLEOTIDE SEQUENCE [LARGE SCALE GENOMIC DNA]</scope>
    <source>
        <strain evidence="12">CFBP7494</strain>
    </source>
</reference>
<accession>A0A251Y1Q8</accession>
<dbReference type="PANTHER" id="PTHR11795:SF449">
    <property type="entry name" value="BRANCHED-CHAIN AMINO ACID TRANSPORT PERMEASE PROTEIN LIVH-RELATED"/>
    <property type="match status" value="1"/>
</dbReference>
<dbReference type="InterPro" id="IPR001851">
    <property type="entry name" value="ABC_transp_permease"/>
</dbReference>
<dbReference type="Proteomes" id="UP000194837">
    <property type="component" value="Unassembled WGS sequence"/>
</dbReference>
<evidence type="ECO:0000256" key="7">
    <source>
        <dbReference type="ARBA" id="ARBA00023136"/>
    </source>
</evidence>
<feature type="region of interest" description="Disordered" evidence="9">
    <location>
        <begin position="151"/>
        <end position="188"/>
    </location>
</feature>
<feature type="compositionally biased region" description="Low complexity" evidence="9">
    <location>
        <begin position="151"/>
        <end position="164"/>
    </location>
</feature>
<dbReference type="InterPro" id="IPR052157">
    <property type="entry name" value="BCAA_transport_permease"/>
</dbReference>
<comment type="subcellular location">
    <subcellularLocation>
        <location evidence="1">Cell membrane</location>
        <topology evidence="1">Multi-pass membrane protein</topology>
    </subcellularLocation>
</comment>
<organism evidence="12 13">
    <name type="scientific">Clavibacter michiganensis</name>
    <dbReference type="NCBI Taxonomy" id="28447"/>
    <lineage>
        <taxon>Bacteria</taxon>
        <taxon>Bacillati</taxon>
        <taxon>Actinomycetota</taxon>
        <taxon>Actinomycetes</taxon>
        <taxon>Micrococcales</taxon>
        <taxon>Microbacteriaceae</taxon>
        <taxon>Clavibacter</taxon>
    </lineage>
</organism>
<gene>
    <name evidence="12" type="primary">livH</name>
    <name evidence="12" type="ORF">BFL34_02948</name>
</gene>
<feature type="signal peptide" evidence="11">
    <location>
        <begin position="1"/>
        <end position="38"/>
    </location>
</feature>
<evidence type="ECO:0000256" key="10">
    <source>
        <dbReference type="SAM" id="Phobius"/>
    </source>
</evidence>
<dbReference type="GO" id="GO:0006865">
    <property type="term" value="P:amino acid transport"/>
    <property type="evidence" value="ECO:0007669"/>
    <property type="project" value="UniProtKB-KW"/>
</dbReference>
<feature type="transmembrane region" description="Helical" evidence="10">
    <location>
        <begin position="205"/>
        <end position="227"/>
    </location>
</feature>
<feature type="transmembrane region" description="Helical" evidence="10">
    <location>
        <begin position="420"/>
        <end position="450"/>
    </location>
</feature>
<dbReference type="Pfam" id="PF02653">
    <property type="entry name" value="BPD_transp_2"/>
    <property type="match status" value="1"/>
</dbReference>
<protein>
    <submittedName>
        <fullName evidence="12">High-affinity branched-chain amino acid transport system permease protein LivH</fullName>
    </submittedName>
</protein>
<dbReference type="CDD" id="cd06582">
    <property type="entry name" value="TM_PBP1_LivH_like"/>
    <property type="match status" value="1"/>
</dbReference>
<evidence type="ECO:0000256" key="9">
    <source>
        <dbReference type="SAM" id="MobiDB-lite"/>
    </source>
</evidence>
<evidence type="ECO:0000256" key="1">
    <source>
        <dbReference type="ARBA" id="ARBA00004651"/>
    </source>
</evidence>
<evidence type="ECO:0000256" key="11">
    <source>
        <dbReference type="SAM" id="SignalP"/>
    </source>
</evidence>
<proteinExistence type="inferred from homology"/>
<evidence type="ECO:0000256" key="2">
    <source>
        <dbReference type="ARBA" id="ARBA00022448"/>
    </source>
</evidence>
<feature type="chain" id="PRO_5012965098" evidence="11">
    <location>
        <begin position="39"/>
        <end position="488"/>
    </location>
</feature>
<keyword evidence="11" id="KW-0732">Signal</keyword>
<feature type="transmembrane region" description="Helical" evidence="10">
    <location>
        <begin position="389"/>
        <end position="408"/>
    </location>
</feature>
<evidence type="ECO:0000256" key="8">
    <source>
        <dbReference type="ARBA" id="ARBA00037998"/>
    </source>
</evidence>
<name>A0A251Y1Q8_9MICO</name>
<dbReference type="SUPFAM" id="SSF49478">
    <property type="entry name" value="Cna protein B-type domain"/>
    <property type="match status" value="1"/>
</dbReference>
<keyword evidence="6 10" id="KW-1133">Transmembrane helix</keyword>
<evidence type="ECO:0000256" key="3">
    <source>
        <dbReference type="ARBA" id="ARBA00022475"/>
    </source>
</evidence>
<feature type="transmembrane region" description="Helical" evidence="10">
    <location>
        <begin position="291"/>
        <end position="313"/>
    </location>
</feature>
<evidence type="ECO:0000313" key="13">
    <source>
        <dbReference type="Proteomes" id="UP000194837"/>
    </source>
</evidence>
<feature type="transmembrane region" description="Helical" evidence="10">
    <location>
        <begin position="259"/>
        <end position="279"/>
    </location>
</feature>
<evidence type="ECO:0000256" key="5">
    <source>
        <dbReference type="ARBA" id="ARBA00022970"/>
    </source>
</evidence>
<sequence>MIATGSAGARAQRMWALILAVAFACTALLLSAPSAAHADPRAAPQAVDPASAEQSLLVWVRADADKTGIAGVTVKVSGGGVEATGTTGADGKAEVGLSAPGSFTVEVDASTIPEGAGVPRAGSSPREIDVAAGNKNVPAFFFLSPDGAATGSAGSTPAPSASAGAGTGTSTGGETAAPDTETGAVSGTAEPVTQNNFWKIFWPKVVTGLIFGLLLALAAIGLSLIYGTTGLNNFAHGELVTFGALMAYLFSNVLGLNPVLAIVITVILGGAFGFAQDAALWKPLRKRRLGLVPLMIVTIGLSLALRYLFQFIFGADRLTLPNSPAPFLVVGPVSLKFTDVAGAVVSVVLLLAVAYVLLYTKIGKATRAVSDNRSLAAASGIDVEGVIRVVWIGGAALAALSGVFIAYYQSLRWDTGASILLLVFSAVVLGGLGTAFGALIGSIVIGVFINVSTMVLPENMKYVAALVVMIVILLIRPQGILGRKDRIG</sequence>
<dbReference type="GO" id="GO:0022857">
    <property type="term" value="F:transmembrane transporter activity"/>
    <property type="evidence" value="ECO:0007669"/>
    <property type="project" value="InterPro"/>
</dbReference>
<evidence type="ECO:0000313" key="12">
    <source>
        <dbReference type="EMBL" id="OUE18195.1"/>
    </source>
</evidence>
<keyword evidence="4 10" id="KW-0812">Transmembrane</keyword>
<comment type="similarity">
    <text evidence="8">Belongs to the binding-protein-dependent transport system permease family. LivHM subfamily.</text>
</comment>
<dbReference type="PANTHER" id="PTHR11795">
    <property type="entry name" value="BRANCHED-CHAIN AMINO ACID TRANSPORT SYSTEM PERMEASE PROTEIN LIVH"/>
    <property type="match status" value="1"/>
</dbReference>
<comment type="caution">
    <text evidence="12">The sequence shown here is derived from an EMBL/GenBank/DDBJ whole genome shotgun (WGS) entry which is preliminary data.</text>
</comment>
<feature type="transmembrane region" description="Helical" evidence="10">
    <location>
        <begin position="333"/>
        <end position="358"/>
    </location>
</feature>
<keyword evidence="7 10" id="KW-0472">Membrane</keyword>
<dbReference type="GO" id="GO:0005886">
    <property type="term" value="C:plasma membrane"/>
    <property type="evidence" value="ECO:0007669"/>
    <property type="project" value="UniProtKB-SubCell"/>
</dbReference>
<keyword evidence="2" id="KW-0813">Transport</keyword>
<evidence type="ECO:0000256" key="4">
    <source>
        <dbReference type="ARBA" id="ARBA00022692"/>
    </source>
</evidence>